<proteinExistence type="predicted"/>
<reference evidence="1 2" key="1">
    <citation type="submission" date="2019-07" db="EMBL/GenBank/DDBJ databases">
        <authorList>
            <person name="Huq M.A."/>
        </authorList>
    </citation>
    <scope>NUCLEOTIDE SEQUENCE [LARGE SCALE GENOMIC DNA]</scope>
    <source>
        <strain evidence="1 2">MAH-3</strain>
    </source>
</reference>
<evidence type="ECO:0000313" key="1">
    <source>
        <dbReference type="EMBL" id="TSJ44814.1"/>
    </source>
</evidence>
<gene>
    <name evidence="1" type="ORF">FO442_09445</name>
</gene>
<protein>
    <submittedName>
        <fullName evidence="1">DUF4287 domain-containing protein</fullName>
    </submittedName>
</protein>
<organism evidence="1 2">
    <name type="scientific">Fluviicola chungangensis</name>
    <dbReference type="NCBI Taxonomy" id="2597671"/>
    <lineage>
        <taxon>Bacteria</taxon>
        <taxon>Pseudomonadati</taxon>
        <taxon>Bacteroidota</taxon>
        <taxon>Flavobacteriia</taxon>
        <taxon>Flavobacteriales</taxon>
        <taxon>Crocinitomicaceae</taxon>
        <taxon>Fluviicola</taxon>
    </lineage>
</organism>
<dbReference type="AlphaFoldDB" id="A0A556MY16"/>
<keyword evidence="2" id="KW-1185">Reference proteome</keyword>
<dbReference type="RefSeq" id="WP_144332928.1">
    <property type="nucleotide sequence ID" value="NZ_VLPL01000004.1"/>
</dbReference>
<comment type="caution">
    <text evidence="1">The sequence shown here is derived from an EMBL/GenBank/DDBJ whole genome shotgun (WGS) entry which is preliminary data.</text>
</comment>
<dbReference type="InterPro" id="IPR025629">
    <property type="entry name" value="DUF4287"/>
</dbReference>
<dbReference type="Pfam" id="PF14117">
    <property type="entry name" value="DUF4287"/>
    <property type="match status" value="1"/>
</dbReference>
<dbReference type="OrthoDB" id="1371534at2"/>
<dbReference type="EMBL" id="VLPL01000004">
    <property type="protein sequence ID" value="TSJ44814.1"/>
    <property type="molecule type" value="Genomic_DNA"/>
</dbReference>
<evidence type="ECO:0000313" key="2">
    <source>
        <dbReference type="Proteomes" id="UP000316008"/>
    </source>
</evidence>
<name>A0A556MY16_9FLAO</name>
<sequence>MKKEYWDVTDEQVIEKTGKPIAFWMETLKEFHAADKKSNEVVAFLQEMHAVPRYWARTLTTLFLKNNGK</sequence>
<dbReference type="Proteomes" id="UP000316008">
    <property type="component" value="Unassembled WGS sequence"/>
</dbReference>
<accession>A0A556MY16</accession>